<keyword evidence="7" id="KW-0067">ATP-binding</keyword>
<feature type="region of interest" description="Disordered" evidence="9">
    <location>
        <begin position="477"/>
        <end position="518"/>
    </location>
</feature>
<dbReference type="PROSITE" id="PS00108">
    <property type="entry name" value="PROTEIN_KINASE_ST"/>
    <property type="match status" value="1"/>
</dbReference>
<dbReference type="FunFam" id="1.10.510.10:FF:000571">
    <property type="entry name" value="Maternal embryonic leucine zipper kinase"/>
    <property type="match status" value="1"/>
</dbReference>
<evidence type="ECO:0000256" key="2">
    <source>
        <dbReference type="ARBA" id="ARBA00011245"/>
    </source>
</evidence>
<dbReference type="AlphaFoldDB" id="A0A813GRF9"/>
<dbReference type="Pfam" id="PF00069">
    <property type="entry name" value="Pkinase"/>
    <property type="match status" value="1"/>
</dbReference>
<dbReference type="CDD" id="cd05117">
    <property type="entry name" value="STKc_CAMK"/>
    <property type="match status" value="1"/>
</dbReference>
<comment type="cofactor">
    <cofactor evidence="1">
        <name>Mg(2+)</name>
        <dbReference type="ChEBI" id="CHEBI:18420"/>
    </cofactor>
</comment>
<accession>A0A813GRF9</accession>
<dbReference type="SUPFAM" id="SSF56112">
    <property type="entry name" value="Protein kinase-like (PK-like)"/>
    <property type="match status" value="1"/>
</dbReference>
<evidence type="ECO:0000256" key="3">
    <source>
        <dbReference type="ARBA" id="ARBA00022527"/>
    </source>
</evidence>
<evidence type="ECO:0000256" key="5">
    <source>
        <dbReference type="ARBA" id="ARBA00022741"/>
    </source>
</evidence>
<dbReference type="GO" id="GO:0004674">
    <property type="term" value="F:protein serine/threonine kinase activity"/>
    <property type="evidence" value="ECO:0007669"/>
    <property type="project" value="UniProtKB-KW"/>
</dbReference>
<organism evidence="12 13">
    <name type="scientific">Polarella glacialis</name>
    <name type="common">Dinoflagellate</name>
    <dbReference type="NCBI Taxonomy" id="89957"/>
    <lineage>
        <taxon>Eukaryota</taxon>
        <taxon>Sar</taxon>
        <taxon>Alveolata</taxon>
        <taxon>Dinophyceae</taxon>
        <taxon>Suessiales</taxon>
        <taxon>Suessiaceae</taxon>
        <taxon>Polarella</taxon>
    </lineage>
</organism>
<evidence type="ECO:0008006" key="14">
    <source>
        <dbReference type="Google" id="ProtNLM"/>
    </source>
</evidence>
<dbReference type="PROSITE" id="PS50222">
    <property type="entry name" value="EF_HAND_2"/>
    <property type="match status" value="1"/>
</dbReference>
<dbReference type="InterPro" id="IPR011992">
    <property type="entry name" value="EF-hand-dom_pair"/>
</dbReference>
<feature type="region of interest" description="Disordered" evidence="9">
    <location>
        <begin position="434"/>
        <end position="455"/>
    </location>
</feature>
<sequence length="598" mass="65413">MDHPNICRLLEVYEEPGRLLMVMEKLNGPDLYEHLSKKGRYTERDAKDCVRQICSAVAYCHRNGVCHRDLKLENFCLEDKSDNARIKMIDFGLSEAIGSLPMTDSCGTLYYVAPEVLKGRYNEKCDAWSLGVLAYILLDGRAPFMGRDDRATYKLIKSGVLNFPSNRWDNISKEARDFVICLLQVNPSNRLSAEKALQHPWLATSVGEDEPLQLDAAVLEGLRTFTRGNAVRRAVLCALAPLATVDEVGKWADMFEALDENCTGTVLVKDLAESLMRASCATEAEAAALSAALAAGDGGEEISYSAFLAACLCAHHAEDKQMRELFGRLDVAKTGKISVQQVGSALGDIVDMEALSAELGADELDYNDFRWLLLRPQLGSAFIADLRQLLRAFKGTGLAASWRVDTIRAKGKGEASHEASRRENAAWRHFAMQRLRGEEPVAPGTREDEKEEKRDIVIRESGEQLLANTLATTPQFELSSPLSSGSGSSLAGSTRFPSATNVEEPLPNVPPSSPGTYTPSILPSIPGICTPDGSFLADEVKSAWAIATAEAKDGANEAVRRENMTWRMLQMVQHGRASPTNSGSPAPMPNDRERCDSP</sequence>
<evidence type="ECO:0000259" key="10">
    <source>
        <dbReference type="PROSITE" id="PS50011"/>
    </source>
</evidence>
<dbReference type="EMBL" id="CAJNNV010029282">
    <property type="protein sequence ID" value="CAE8627886.1"/>
    <property type="molecule type" value="Genomic_DNA"/>
</dbReference>
<keyword evidence="6" id="KW-0418">Kinase</keyword>
<dbReference type="InterPro" id="IPR050205">
    <property type="entry name" value="CDPK_Ser/Thr_kinases"/>
</dbReference>
<proteinExistence type="inferred from homology"/>
<comment type="similarity">
    <text evidence="8">Belongs to the protein kinase superfamily. Ser/Thr protein kinase family. CDPK subfamily.</text>
</comment>
<keyword evidence="5" id="KW-0547">Nucleotide-binding</keyword>
<dbReference type="PANTHER" id="PTHR24349">
    <property type="entry name" value="SERINE/THREONINE-PROTEIN KINASE"/>
    <property type="match status" value="1"/>
</dbReference>
<keyword evidence="13" id="KW-1185">Reference proteome</keyword>
<dbReference type="InterPro" id="IPR002048">
    <property type="entry name" value="EF_hand_dom"/>
</dbReference>
<feature type="compositionally biased region" description="Basic and acidic residues" evidence="9">
    <location>
        <begin position="435"/>
        <end position="455"/>
    </location>
</feature>
<dbReference type="SUPFAM" id="SSF47473">
    <property type="entry name" value="EF-hand"/>
    <property type="match status" value="1"/>
</dbReference>
<comment type="caution">
    <text evidence="12">The sequence shown here is derived from an EMBL/GenBank/DDBJ whole genome shotgun (WGS) entry which is preliminary data.</text>
</comment>
<dbReference type="OrthoDB" id="434525at2759"/>
<evidence type="ECO:0000259" key="11">
    <source>
        <dbReference type="PROSITE" id="PS50222"/>
    </source>
</evidence>
<keyword evidence="3" id="KW-0723">Serine/threonine-protein kinase</keyword>
<dbReference type="GO" id="GO:0005509">
    <property type="term" value="F:calcium ion binding"/>
    <property type="evidence" value="ECO:0007669"/>
    <property type="project" value="InterPro"/>
</dbReference>
<comment type="subunit">
    <text evidence="2">Monomer.</text>
</comment>
<feature type="domain" description="Protein kinase" evidence="10">
    <location>
        <begin position="1"/>
        <end position="202"/>
    </location>
</feature>
<evidence type="ECO:0000256" key="9">
    <source>
        <dbReference type="SAM" id="MobiDB-lite"/>
    </source>
</evidence>
<dbReference type="InterPro" id="IPR000719">
    <property type="entry name" value="Prot_kinase_dom"/>
</dbReference>
<dbReference type="InterPro" id="IPR008271">
    <property type="entry name" value="Ser/Thr_kinase_AS"/>
</dbReference>
<feature type="compositionally biased region" description="Low complexity" evidence="9">
    <location>
        <begin position="478"/>
        <end position="493"/>
    </location>
</feature>
<dbReference type="Gene3D" id="3.30.200.20">
    <property type="entry name" value="Phosphorylase Kinase, domain 1"/>
    <property type="match status" value="1"/>
</dbReference>
<dbReference type="GO" id="GO:0005524">
    <property type="term" value="F:ATP binding"/>
    <property type="evidence" value="ECO:0007669"/>
    <property type="project" value="UniProtKB-KW"/>
</dbReference>
<dbReference type="PROSITE" id="PS50011">
    <property type="entry name" value="PROTEIN_KINASE_DOM"/>
    <property type="match status" value="1"/>
</dbReference>
<dbReference type="InterPro" id="IPR011009">
    <property type="entry name" value="Kinase-like_dom_sf"/>
</dbReference>
<keyword evidence="4" id="KW-0808">Transferase</keyword>
<gene>
    <name evidence="12" type="ORF">PGLA1383_LOCUS44592</name>
</gene>
<dbReference type="Proteomes" id="UP000654075">
    <property type="component" value="Unassembled WGS sequence"/>
</dbReference>
<name>A0A813GRF9_POLGL</name>
<dbReference type="Gene3D" id="1.10.238.10">
    <property type="entry name" value="EF-hand"/>
    <property type="match status" value="2"/>
</dbReference>
<protein>
    <recommendedName>
        <fullName evidence="14">Non-specific serine/threonine protein kinase</fullName>
    </recommendedName>
</protein>
<evidence type="ECO:0000256" key="7">
    <source>
        <dbReference type="ARBA" id="ARBA00022840"/>
    </source>
</evidence>
<evidence type="ECO:0000256" key="1">
    <source>
        <dbReference type="ARBA" id="ARBA00001946"/>
    </source>
</evidence>
<feature type="region of interest" description="Disordered" evidence="9">
    <location>
        <begin position="571"/>
        <end position="598"/>
    </location>
</feature>
<evidence type="ECO:0000313" key="13">
    <source>
        <dbReference type="Proteomes" id="UP000654075"/>
    </source>
</evidence>
<evidence type="ECO:0000313" key="12">
    <source>
        <dbReference type="EMBL" id="CAE8627886.1"/>
    </source>
</evidence>
<evidence type="ECO:0000256" key="8">
    <source>
        <dbReference type="ARBA" id="ARBA00024334"/>
    </source>
</evidence>
<evidence type="ECO:0000256" key="4">
    <source>
        <dbReference type="ARBA" id="ARBA00022679"/>
    </source>
</evidence>
<reference evidence="12" key="1">
    <citation type="submission" date="2021-02" db="EMBL/GenBank/DDBJ databases">
        <authorList>
            <person name="Dougan E. K."/>
            <person name="Rhodes N."/>
            <person name="Thang M."/>
            <person name="Chan C."/>
        </authorList>
    </citation>
    <scope>NUCLEOTIDE SEQUENCE</scope>
</reference>
<dbReference type="Gene3D" id="1.10.510.10">
    <property type="entry name" value="Transferase(Phosphotransferase) domain 1"/>
    <property type="match status" value="1"/>
</dbReference>
<dbReference type="SMART" id="SM00220">
    <property type="entry name" value="S_TKc"/>
    <property type="match status" value="1"/>
</dbReference>
<feature type="domain" description="EF-hand" evidence="11">
    <location>
        <begin position="317"/>
        <end position="352"/>
    </location>
</feature>
<evidence type="ECO:0000256" key="6">
    <source>
        <dbReference type="ARBA" id="ARBA00022777"/>
    </source>
</evidence>